<evidence type="ECO:0000256" key="2">
    <source>
        <dbReference type="ARBA" id="ARBA00004308"/>
    </source>
</evidence>
<protein>
    <recommendedName>
        <fullName evidence="7">Ankyrin repeat domain-containing protein</fullName>
    </recommendedName>
</protein>
<sequence length="455" mass="54259">MIRCFRETLKKEDVEEILRIRDQNGFTALTLAARLSHKDYMVFGKEMLEPLINICGSTLIRLEVDAYGMNIYDECIYQKNNELIEFLFKHQASNYFAKVNKRLALAQKLFNQLPDFSIDLSWEIVSSVIPLIQNVLPHDTMKFIKIGKEFRVDFKNIKLWHKPEYSMVSQNPLKQNFSLIFRDGDKYPASKISDKPMNLLLLDWDNLQYTDMLGELISDEQILLTRRVVSHKRFICNYLDEIDTEIEPSTNMFGFQKHIKIDGNYCKEYNYANKFKYNKTLFQFFDQQTYEELSTMSENEYFSDYAKDRLLNQKQQESYEEDKFTGQVWLAENFPIKFDSFLNMIETLLFLMPESISSNAFKFLQSQKKLHLLCKKDMFPLQFKIPLFYSLSVVTKLTNLKMIDQEKDKNKYQGYFSVPEEFFPETRREQLLRLEKSGFQGKIFQKFQYQDMQKL</sequence>
<dbReference type="EMBL" id="CCKQ01010347">
    <property type="protein sequence ID" value="CDW81863.1"/>
    <property type="molecule type" value="Genomic_DNA"/>
</dbReference>
<feature type="domain" description="Ankyrin repeat" evidence="7">
    <location>
        <begin position="294"/>
        <end position="410"/>
    </location>
</feature>
<keyword evidence="9" id="KW-1185">Reference proteome</keyword>
<dbReference type="InParanoid" id="A0A078ALX6"/>
<comment type="subcellular location">
    <subcellularLocation>
        <location evidence="2">Endomembrane system</location>
    </subcellularLocation>
    <subcellularLocation>
        <location evidence="1">Endoplasmic reticulum</location>
    </subcellularLocation>
</comment>
<keyword evidence="6" id="KW-0472">Membrane</keyword>
<reference evidence="8 9" key="1">
    <citation type="submission" date="2014-06" db="EMBL/GenBank/DDBJ databases">
        <authorList>
            <person name="Swart Estienne"/>
        </authorList>
    </citation>
    <scope>NUCLEOTIDE SEQUENCE [LARGE SCALE GENOMIC DNA]</scope>
    <source>
        <strain evidence="8 9">130c</strain>
    </source>
</reference>
<dbReference type="Proteomes" id="UP000039865">
    <property type="component" value="Unassembled WGS sequence"/>
</dbReference>
<evidence type="ECO:0000256" key="3">
    <source>
        <dbReference type="ARBA" id="ARBA00022737"/>
    </source>
</evidence>
<evidence type="ECO:0000313" key="9">
    <source>
        <dbReference type="Proteomes" id="UP000039865"/>
    </source>
</evidence>
<accession>A0A078ALX6</accession>
<dbReference type="Pfam" id="PF11904">
    <property type="entry name" value="ANKRD13_C"/>
    <property type="match status" value="1"/>
</dbReference>
<dbReference type="AlphaFoldDB" id="A0A078ALX6"/>
<keyword evidence="4" id="KW-0256">Endoplasmic reticulum</keyword>
<evidence type="ECO:0000256" key="4">
    <source>
        <dbReference type="ARBA" id="ARBA00022824"/>
    </source>
</evidence>
<name>A0A078ALX6_STYLE</name>
<evidence type="ECO:0000259" key="7">
    <source>
        <dbReference type="Pfam" id="PF11904"/>
    </source>
</evidence>
<dbReference type="PANTHER" id="PTHR12447">
    <property type="entry name" value="ANKYRIN REPEAT DOMAIN-CONTAINING PROTEIN 13"/>
    <property type="match status" value="1"/>
</dbReference>
<dbReference type="OrthoDB" id="1585644at2759"/>
<proteinExistence type="predicted"/>
<evidence type="ECO:0000313" key="8">
    <source>
        <dbReference type="EMBL" id="CDW81863.1"/>
    </source>
</evidence>
<dbReference type="PANTHER" id="PTHR12447:SF25">
    <property type="entry name" value="ANKYRIN REPEAT DOMAIN-CONTAINING PROTEIN 13C"/>
    <property type="match status" value="1"/>
</dbReference>
<evidence type="ECO:0000256" key="6">
    <source>
        <dbReference type="ARBA" id="ARBA00023136"/>
    </source>
</evidence>
<keyword evidence="5" id="KW-0040">ANK repeat</keyword>
<gene>
    <name evidence="8" type="primary">Contig7380.g7887</name>
    <name evidence="8" type="ORF">STYLEM_10887</name>
</gene>
<dbReference type="InterPro" id="IPR055285">
    <property type="entry name" value="ANKRD13_C"/>
</dbReference>
<evidence type="ECO:0000256" key="5">
    <source>
        <dbReference type="ARBA" id="ARBA00023043"/>
    </source>
</evidence>
<keyword evidence="3" id="KW-0677">Repeat</keyword>
<dbReference type="InterPro" id="IPR021832">
    <property type="entry name" value="ANKRD13"/>
</dbReference>
<dbReference type="GO" id="GO:0005783">
    <property type="term" value="C:endoplasmic reticulum"/>
    <property type="evidence" value="ECO:0007669"/>
    <property type="project" value="UniProtKB-SubCell"/>
</dbReference>
<organism evidence="8 9">
    <name type="scientific">Stylonychia lemnae</name>
    <name type="common">Ciliate</name>
    <dbReference type="NCBI Taxonomy" id="5949"/>
    <lineage>
        <taxon>Eukaryota</taxon>
        <taxon>Sar</taxon>
        <taxon>Alveolata</taxon>
        <taxon>Ciliophora</taxon>
        <taxon>Intramacronucleata</taxon>
        <taxon>Spirotrichea</taxon>
        <taxon>Stichotrichia</taxon>
        <taxon>Sporadotrichida</taxon>
        <taxon>Oxytrichidae</taxon>
        <taxon>Stylonychinae</taxon>
        <taxon>Stylonychia</taxon>
    </lineage>
</organism>
<evidence type="ECO:0000256" key="1">
    <source>
        <dbReference type="ARBA" id="ARBA00004240"/>
    </source>
</evidence>